<evidence type="ECO:0000313" key="5">
    <source>
        <dbReference type="Proteomes" id="UP000009168"/>
    </source>
</evidence>
<dbReference type="EMBL" id="GG662840">
    <property type="protein sequence ID" value="EAR88592.2"/>
    <property type="molecule type" value="Genomic_DNA"/>
</dbReference>
<feature type="region of interest" description="Disordered" evidence="2">
    <location>
        <begin position="1"/>
        <end position="21"/>
    </location>
</feature>
<dbReference type="OrthoDB" id="293868at2759"/>
<gene>
    <name evidence="4" type="ORF">TTHERM_00185660</name>
</gene>
<dbReference type="SMART" id="SM00054">
    <property type="entry name" value="EFh"/>
    <property type="match status" value="2"/>
</dbReference>
<proteinExistence type="predicted"/>
<keyword evidence="1" id="KW-0106">Calcium</keyword>
<feature type="domain" description="EF-hand" evidence="3">
    <location>
        <begin position="56"/>
        <end position="91"/>
    </location>
</feature>
<reference evidence="5" key="1">
    <citation type="journal article" date="2006" name="PLoS Biol.">
        <title>Macronuclear genome sequence of the ciliate Tetrahymena thermophila, a model eukaryote.</title>
        <authorList>
            <person name="Eisen J.A."/>
            <person name="Coyne R.S."/>
            <person name="Wu M."/>
            <person name="Wu D."/>
            <person name="Thiagarajan M."/>
            <person name="Wortman J.R."/>
            <person name="Badger J.H."/>
            <person name="Ren Q."/>
            <person name="Amedeo P."/>
            <person name="Jones K.M."/>
            <person name="Tallon L.J."/>
            <person name="Delcher A.L."/>
            <person name="Salzberg S.L."/>
            <person name="Silva J.C."/>
            <person name="Haas B.J."/>
            <person name="Majoros W.H."/>
            <person name="Farzad M."/>
            <person name="Carlton J.M."/>
            <person name="Smith R.K. Jr."/>
            <person name="Garg J."/>
            <person name="Pearlman R.E."/>
            <person name="Karrer K.M."/>
            <person name="Sun L."/>
            <person name="Manning G."/>
            <person name="Elde N.C."/>
            <person name="Turkewitz A.P."/>
            <person name="Asai D.J."/>
            <person name="Wilkes D.E."/>
            <person name="Wang Y."/>
            <person name="Cai H."/>
            <person name="Collins K."/>
            <person name="Stewart B.A."/>
            <person name="Lee S.R."/>
            <person name="Wilamowska K."/>
            <person name="Weinberg Z."/>
            <person name="Ruzzo W.L."/>
            <person name="Wloga D."/>
            <person name="Gaertig J."/>
            <person name="Frankel J."/>
            <person name="Tsao C.-C."/>
            <person name="Gorovsky M.A."/>
            <person name="Keeling P.J."/>
            <person name="Waller R.F."/>
            <person name="Patron N.J."/>
            <person name="Cherry J.M."/>
            <person name="Stover N.A."/>
            <person name="Krieger C.J."/>
            <person name="del Toro C."/>
            <person name="Ryder H.F."/>
            <person name="Williamson S.C."/>
            <person name="Barbeau R.A."/>
            <person name="Hamilton E.P."/>
            <person name="Orias E."/>
        </authorList>
    </citation>
    <scope>NUCLEOTIDE SEQUENCE [LARGE SCALE GENOMIC DNA]</scope>
    <source>
        <strain evidence="5">SB210</strain>
    </source>
</reference>
<dbReference type="InParanoid" id="Q22T46"/>
<dbReference type="AlphaFoldDB" id="Q22T46"/>
<protein>
    <submittedName>
        <fullName evidence="4">EF hand protein</fullName>
    </submittedName>
</protein>
<evidence type="ECO:0000259" key="3">
    <source>
        <dbReference type="PROSITE" id="PS50222"/>
    </source>
</evidence>
<evidence type="ECO:0000256" key="1">
    <source>
        <dbReference type="ARBA" id="ARBA00022837"/>
    </source>
</evidence>
<dbReference type="RefSeq" id="XP_001008837.2">
    <property type="nucleotide sequence ID" value="XM_001008837.2"/>
</dbReference>
<dbReference type="HOGENOM" id="CLU_623288_0_0_1"/>
<sequence length="475" mass="55260">MSQSQIKEPEQQQSKEFEQEGKEAIKAVFTKFDKDNSGQLDYSELKQVAQELGVQLETNEIQNIFQELDVNKDQKISFEEFWEWWKLGRPNKLEKMIYYKLKSMKLLKKAHADFLRLGSALDVKYDKSVDKLYVALNYGSHPGDTRLQAKVHLNTQEGEDLIRETLEGFQRNENELDHQEIVAIVIRIKSNKPEEAAKNIQFLIDSLKSMLLQLANSMNSTELVNIINLFKIYVQSYQNEVIIKFSFPPDIYKGFTGDDPTVNQITAIYAQSFYQTNLNFTLTAGIKNSLKKISSDLNQKFVDWLFEGFLFEVILSCNHSFTEQLSLGFIQVFQASLDLLKQSAEQNDIVKLAYNQLNRLVQQLSLLYLLRSAKFHLVFKDIENVESFFNGIGMGELLKNQPSCKELFDEIKEEFNNFEEFKDQNSYWNILYKFFQCFAENCEGQASISIIYKKMIAQLVFSIEGLAEIFEYLMK</sequence>
<feature type="compositionally biased region" description="Basic and acidic residues" evidence="2">
    <location>
        <begin position="7"/>
        <end position="21"/>
    </location>
</feature>
<dbReference type="Pfam" id="PF13499">
    <property type="entry name" value="EF-hand_7"/>
    <property type="match status" value="1"/>
</dbReference>
<dbReference type="GeneID" id="7844308"/>
<evidence type="ECO:0000313" key="4">
    <source>
        <dbReference type="EMBL" id="EAR88592.2"/>
    </source>
</evidence>
<dbReference type="STRING" id="312017.Q22T46"/>
<accession>Q22T46</accession>
<dbReference type="PROSITE" id="PS50222">
    <property type="entry name" value="EF_HAND_2"/>
    <property type="match status" value="2"/>
</dbReference>
<keyword evidence="5" id="KW-1185">Reference proteome</keyword>
<dbReference type="InterPro" id="IPR011992">
    <property type="entry name" value="EF-hand-dom_pair"/>
</dbReference>
<dbReference type="InterPro" id="IPR018247">
    <property type="entry name" value="EF_Hand_1_Ca_BS"/>
</dbReference>
<dbReference type="GO" id="GO:0005509">
    <property type="term" value="F:calcium ion binding"/>
    <property type="evidence" value="ECO:0007669"/>
    <property type="project" value="InterPro"/>
</dbReference>
<name>Q22T46_TETTS</name>
<feature type="domain" description="EF-hand" evidence="3">
    <location>
        <begin position="20"/>
        <end position="55"/>
    </location>
</feature>
<dbReference type="SUPFAM" id="SSF47473">
    <property type="entry name" value="EF-hand"/>
    <property type="match status" value="1"/>
</dbReference>
<dbReference type="PROSITE" id="PS00018">
    <property type="entry name" value="EF_HAND_1"/>
    <property type="match status" value="2"/>
</dbReference>
<dbReference type="CDD" id="cd00051">
    <property type="entry name" value="EFh"/>
    <property type="match status" value="1"/>
</dbReference>
<dbReference type="Proteomes" id="UP000009168">
    <property type="component" value="Unassembled WGS sequence"/>
</dbReference>
<dbReference type="KEGG" id="tet:TTHERM_00185660"/>
<dbReference type="InterPro" id="IPR002048">
    <property type="entry name" value="EF_hand_dom"/>
</dbReference>
<dbReference type="eggNOG" id="ENOG502SBXD">
    <property type="taxonomic scope" value="Eukaryota"/>
</dbReference>
<evidence type="ECO:0000256" key="2">
    <source>
        <dbReference type="SAM" id="MobiDB-lite"/>
    </source>
</evidence>
<organism evidence="4 5">
    <name type="scientific">Tetrahymena thermophila (strain SB210)</name>
    <dbReference type="NCBI Taxonomy" id="312017"/>
    <lineage>
        <taxon>Eukaryota</taxon>
        <taxon>Sar</taxon>
        <taxon>Alveolata</taxon>
        <taxon>Ciliophora</taxon>
        <taxon>Intramacronucleata</taxon>
        <taxon>Oligohymenophorea</taxon>
        <taxon>Hymenostomatida</taxon>
        <taxon>Tetrahymenina</taxon>
        <taxon>Tetrahymenidae</taxon>
        <taxon>Tetrahymena</taxon>
    </lineage>
</organism>
<dbReference type="Gene3D" id="1.10.238.10">
    <property type="entry name" value="EF-hand"/>
    <property type="match status" value="1"/>
</dbReference>